<dbReference type="InterPro" id="IPR016024">
    <property type="entry name" value="ARM-type_fold"/>
</dbReference>
<sequence length="1029" mass="115980">MILRLCLLLMFLSIINFTAAQNDDFNDNVQKHIKKLQSENSRAKLSSIIALGKLGPKAKAAVPKLIKCLEDKNTRIILWTIKSLQKMGIAAVPELKKALRSANKKTQCRILRIFTGLEVQALSMLPDLNEFLYDEDPCLQTQTLKLLAIVPEKGGDSVSRLSQLVMTGTNEVKILAAKAMGALGKKAQETTRILIEALQKERENEDVCAAIVASLAEVGELPLVLQVFNSDEDRLHIIRVFASLKTYEKETIPLLIKALQDQNRSVVYEARQVLKKMGGAALPFILKELENEKSSLVLPLIYILGGMDGSIVDAIPVLLKMTKHSNVNIKYQAKNVLLKIDIQYTAAGFIAMLRSADADEVMTGLGLLSKSGDGCIPWLIKALREPDIQKYAYELLAQRAASAVPLAKSLKDQDPEIRKLTEKLLCRLRPVSAAINICIGYLENEEIRPHAKKILVTIGSLAAKQLITFLKTDNDVLRQQVKLLLKEMPRQSIYFLLRSSNDESVKEQVVGLLMELSPKNVEHILDAYDQLYQEVPGRVSRRTLLESQKTVVQILQKMGAPGTIAVLKKIRKTNRVVTYLKICDSLDTSDVSLIPVLCGVAKHGNDRVRIYALRTLAKMGKKSLPALPTIRSFIKNYPWKTKKAALDTLEAMGNETISVLTDLFRHGDSRLKMHVAQKLYRMVPQRVDKITGYNEQVYKAFDAFEKLEKDIVRRYDRRSRRGSDYLEFTVVFSDSNAPVFCFAISRGIDLRQIVLYDVDKQEKRIIFSDNPKSDTDLKYLKEIQCISQLELHSPQITDKGFAYLPEFSNVKTLRIFAPCKITKKFLESLQKMHSLEELSLLAEISDAELALLRNLPKLKTLYLQSSKVTSLQPIASFSHLRTLYLRKVQSNSVVHLKKLASLQNLHLLNMNISVDDIRELSTLKNLEKLSLSVSTIYDKHLVHLSKFQKLSDLDLSRTMITDSGMKIIDGLENITRLSISHTEVTDKGVLLLQDNRNLKRLQVSANIDKKTIDNVGHNSVRFCEVHVVQ</sequence>
<dbReference type="SUPFAM" id="SSF48371">
    <property type="entry name" value="ARM repeat"/>
    <property type="match status" value="1"/>
</dbReference>
<evidence type="ECO:0000313" key="3">
    <source>
        <dbReference type="Proteomes" id="UP000326354"/>
    </source>
</evidence>
<dbReference type="AlphaFoldDB" id="A0A5S9IQG5"/>
<feature type="chain" id="PRO_5025008912" description="Clathrin/coatomer adaptor adaptin-like N-terminal domain-containing protein" evidence="1">
    <location>
        <begin position="23"/>
        <end position="1029"/>
    </location>
</feature>
<feature type="signal peptide" evidence="1">
    <location>
        <begin position="1"/>
        <end position="22"/>
    </location>
</feature>
<dbReference type="InterPro" id="IPR011989">
    <property type="entry name" value="ARM-like"/>
</dbReference>
<dbReference type="EMBL" id="AP019860">
    <property type="protein sequence ID" value="BBM84805.1"/>
    <property type="molecule type" value="Genomic_DNA"/>
</dbReference>
<name>A0A5S9IQG5_UABAM</name>
<accession>A0A5S9IQG5</accession>
<dbReference type="Gene3D" id="3.80.10.10">
    <property type="entry name" value="Ribonuclease Inhibitor"/>
    <property type="match status" value="2"/>
</dbReference>
<reference evidence="2 3" key="1">
    <citation type="submission" date="2019-08" db="EMBL/GenBank/DDBJ databases">
        <title>Complete genome sequence of Candidatus Uab amorphum.</title>
        <authorList>
            <person name="Shiratori T."/>
            <person name="Suzuki S."/>
            <person name="Kakizawa Y."/>
            <person name="Ishida K."/>
        </authorList>
    </citation>
    <scope>NUCLEOTIDE SEQUENCE [LARGE SCALE GENOMIC DNA]</scope>
    <source>
        <strain evidence="2 3">SRT547</strain>
    </source>
</reference>
<gene>
    <name evidence="2" type="ORF">UABAM_03166</name>
</gene>
<dbReference type="OrthoDB" id="272105at2"/>
<evidence type="ECO:0008006" key="4">
    <source>
        <dbReference type="Google" id="ProtNLM"/>
    </source>
</evidence>
<dbReference type="Proteomes" id="UP000326354">
    <property type="component" value="Chromosome"/>
</dbReference>
<keyword evidence="3" id="KW-1185">Reference proteome</keyword>
<dbReference type="SUPFAM" id="SSF52047">
    <property type="entry name" value="RNI-like"/>
    <property type="match status" value="1"/>
</dbReference>
<dbReference type="InterPro" id="IPR032675">
    <property type="entry name" value="LRR_dom_sf"/>
</dbReference>
<dbReference type="PANTHER" id="PTHR12697:SF5">
    <property type="entry name" value="DEOXYHYPUSINE HYDROXYLASE"/>
    <property type="match status" value="1"/>
</dbReference>
<dbReference type="GO" id="GO:0016491">
    <property type="term" value="F:oxidoreductase activity"/>
    <property type="evidence" value="ECO:0007669"/>
    <property type="project" value="TreeGrafter"/>
</dbReference>
<evidence type="ECO:0000256" key="1">
    <source>
        <dbReference type="SAM" id="SignalP"/>
    </source>
</evidence>
<dbReference type="KEGG" id="uam:UABAM_03166"/>
<dbReference type="Pfam" id="PF13646">
    <property type="entry name" value="HEAT_2"/>
    <property type="match status" value="1"/>
</dbReference>
<proteinExistence type="predicted"/>
<evidence type="ECO:0000313" key="2">
    <source>
        <dbReference type="EMBL" id="BBM84805.1"/>
    </source>
</evidence>
<keyword evidence="1" id="KW-0732">Signal</keyword>
<dbReference type="Gene3D" id="1.25.10.10">
    <property type="entry name" value="Leucine-rich Repeat Variant"/>
    <property type="match status" value="4"/>
</dbReference>
<protein>
    <recommendedName>
        <fullName evidence="4">Clathrin/coatomer adaptor adaptin-like N-terminal domain-containing protein</fullName>
    </recommendedName>
</protein>
<dbReference type="PANTHER" id="PTHR12697">
    <property type="entry name" value="PBS LYASE HEAT-LIKE PROTEIN"/>
    <property type="match status" value="1"/>
</dbReference>
<organism evidence="2 3">
    <name type="scientific">Uabimicrobium amorphum</name>
    <dbReference type="NCBI Taxonomy" id="2596890"/>
    <lineage>
        <taxon>Bacteria</taxon>
        <taxon>Pseudomonadati</taxon>
        <taxon>Planctomycetota</taxon>
        <taxon>Candidatus Uabimicrobiia</taxon>
        <taxon>Candidatus Uabimicrobiales</taxon>
        <taxon>Candidatus Uabimicrobiaceae</taxon>
        <taxon>Candidatus Uabimicrobium</taxon>
    </lineage>
</organism>
<dbReference type="RefSeq" id="WP_151968937.1">
    <property type="nucleotide sequence ID" value="NZ_AP019860.1"/>
</dbReference>